<accession>A0A0J7YQC2</accession>
<dbReference type="GO" id="GO:0005730">
    <property type="term" value="C:nucleolus"/>
    <property type="evidence" value="ECO:0007669"/>
    <property type="project" value="TreeGrafter"/>
</dbReference>
<dbReference type="GO" id="GO:0003729">
    <property type="term" value="F:mRNA binding"/>
    <property type="evidence" value="ECO:0007669"/>
    <property type="project" value="TreeGrafter"/>
</dbReference>
<dbReference type="InterPro" id="IPR016024">
    <property type="entry name" value="ARM-type_fold"/>
</dbReference>
<dbReference type="GO" id="GO:0006417">
    <property type="term" value="P:regulation of translation"/>
    <property type="evidence" value="ECO:0007669"/>
    <property type="project" value="TreeGrafter"/>
</dbReference>
<dbReference type="EMBL" id="KQ106324">
    <property type="protein sequence ID" value="KMS65776.1"/>
    <property type="molecule type" value="Genomic_DNA"/>
</dbReference>
<dbReference type="InterPro" id="IPR011989">
    <property type="entry name" value="ARM-like"/>
</dbReference>
<organism evidence="1 2">
    <name type="scientific">Beta vulgaris subsp. vulgaris</name>
    <name type="common">Beet</name>
    <dbReference type="NCBI Taxonomy" id="3555"/>
    <lineage>
        <taxon>Eukaryota</taxon>
        <taxon>Viridiplantae</taxon>
        <taxon>Streptophyta</taxon>
        <taxon>Embryophyta</taxon>
        <taxon>Tracheophyta</taxon>
        <taxon>Spermatophyta</taxon>
        <taxon>Magnoliopsida</taxon>
        <taxon>eudicotyledons</taxon>
        <taxon>Gunneridae</taxon>
        <taxon>Pentapetalae</taxon>
        <taxon>Caryophyllales</taxon>
        <taxon>Chenopodiaceae</taxon>
        <taxon>Betoideae</taxon>
        <taxon>Beta</taxon>
    </lineage>
</organism>
<proteinExistence type="predicted"/>
<keyword evidence="2" id="KW-1185">Reference proteome</keyword>
<dbReference type="AlphaFoldDB" id="A0A0J7YQC2"/>
<evidence type="ECO:0008006" key="3">
    <source>
        <dbReference type="Google" id="ProtNLM"/>
    </source>
</evidence>
<name>A0A0J7YQC2_BETVV</name>
<protein>
    <recommendedName>
        <fullName evidence="3">PUM-HD domain-containing protein</fullName>
    </recommendedName>
</protein>
<reference evidence="1 2" key="1">
    <citation type="journal article" date="2014" name="Nature">
        <title>The genome of the recently domesticated crop plant sugar beet (Beta vulgaris).</title>
        <authorList>
            <person name="Dohm J.C."/>
            <person name="Minoche A.E."/>
            <person name="Holtgrawe D."/>
            <person name="Capella-Gutierrez S."/>
            <person name="Zakrzewski F."/>
            <person name="Tafer H."/>
            <person name="Rupp O."/>
            <person name="Sorensen T.R."/>
            <person name="Stracke R."/>
            <person name="Reinhardt R."/>
            <person name="Goesmann A."/>
            <person name="Kraft T."/>
            <person name="Schulz B."/>
            <person name="Stadler P.F."/>
            <person name="Schmidt T."/>
            <person name="Gabaldon T."/>
            <person name="Lehrach H."/>
            <person name="Weisshaar B."/>
            <person name="Himmelbauer H."/>
        </authorList>
    </citation>
    <scope>NUCLEOTIDE SEQUENCE [LARGE SCALE GENOMIC DNA]</scope>
    <source>
        <tissue evidence="1">Taproot</tissue>
    </source>
</reference>
<feature type="non-terminal residue" evidence="1">
    <location>
        <position position="177"/>
    </location>
</feature>
<feature type="non-terminal residue" evidence="1">
    <location>
        <position position="1"/>
    </location>
</feature>
<gene>
    <name evidence="1" type="ORF">BVRB_034300</name>
</gene>
<dbReference type="SUPFAM" id="SSF48371">
    <property type="entry name" value="ARM repeat"/>
    <property type="match status" value="1"/>
</dbReference>
<dbReference type="Gene3D" id="1.25.10.10">
    <property type="entry name" value="Leucine-rich Repeat Variant"/>
    <property type="match status" value="1"/>
</dbReference>
<dbReference type="PANTHER" id="PTHR13389:SF0">
    <property type="entry name" value="PUMILIO HOMOLOG 3"/>
    <property type="match status" value="1"/>
</dbReference>
<dbReference type="Proteomes" id="UP000035740">
    <property type="component" value="Unassembled WGS sequence"/>
</dbReference>
<evidence type="ECO:0000313" key="1">
    <source>
        <dbReference type="EMBL" id="KMS65776.1"/>
    </source>
</evidence>
<dbReference type="InterPro" id="IPR040059">
    <property type="entry name" value="PUM3"/>
</dbReference>
<sequence>LRYGSRSIQAQIISELKGNIARLCKHRVAFKIVDLAWRSACNSNQKNDLLFEFYGKEHSVFRDTSKPAPSLPELLQSLDEKKRDTLLGEVRMFLDKCIAKGTMQLSLFHTLLRHYLTNVTDRESLIESLKDHTLQICATLDGVIATCIMLDYSTPKLRKTIIKSWKGQVVIMAKDSD</sequence>
<evidence type="ECO:0000313" key="2">
    <source>
        <dbReference type="Proteomes" id="UP000035740"/>
    </source>
</evidence>
<dbReference type="PANTHER" id="PTHR13389">
    <property type="entry name" value="PUMILIO HOMOLOG 3"/>
    <property type="match status" value="1"/>
</dbReference>
<dbReference type="Gramene" id="KMS65776">
    <property type="protein sequence ID" value="KMS65776"/>
    <property type="gene ID" value="BVRB_034300"/>
</dbReference>
<dbReference type="OrthoDB" id="497380at2759"/>